<organism evidence="2 3">
    <name type="scientific">Microvirga mediterraneensis</name>
    <dbReference type="NCBI Taxonomy" id="2754695"/>
    <lineage>
        <taxon>Bacteria</taxon>
        <taxon>Pseudomonadati</taxon>
        <taxon>Pseudomonadota</taxon>
        <taxon>Alphaproteobacteria</taxon>
        <taxon>Hyphomicrobiales</taxon>
        <taxon>Methylobacteriaceae</taxon>
        <taxon>Microvirga</taxon>
    </lineage>
</organism>
<dbReference type="EMBL" id="JACDXJ010000001">
    <property type="protein sequence ID" value="MBA1155092.1"/>
    <property type="molecule type" value="Genomic_DNA"/>
</dbReference>
<proteinExistence type="predicted"/>
<dbReference type="AlphaFoldDB" id="A0A838BK44"/>
<evidence type="ECO:0008006" key="4">
    <source>
        <dbReference type="Google" id="ProtNLM"/>
    </source>
</evidence>
<sequence>MKRLAALALVFVLGGCVSARQLPDDANPALMVGEAAYLTTRCPKLKQERQMDALVVACLLNKANGIDCPTAMTRHLETDLLKGMVKAKQEFASIPDAQVCRTATERYGKNGSRFKNMLIPK</sequence>
<accession>A0A838BK44</accession>
<feature type="chain" id="PRO_5032377298" description="Lipoprotein" evidence="1">
    <location>
        <begin position="20"/>
        <end position="121"/>
    </location>
</feature>
<keyword evidence="1" id="KW-0732">Signal</keyword>
<evidence type="ECO:0000256" key="1">
    <source>
        <dbReference type="SAM" id="SignalP"/>
    </source>
</evidence>
<reference evidence="2 3" key="1">
    <citation type="submission" date="2020-07" db="EMBL/GenBank/DDBJ databases">
        <title>Draft genome and description of Microvirga mediterraneensis Marseille-Q2068 sp. nov.</title>
        <authorList>
            <person name="Boxberger M."/>
        </authorList>
    </citation>
    <scope>NUCLEOTIDE SEQUENCE [LARGE SCALE GENOMIC DNA]</scope>
    <source>
        <strain evidence="2 3">Marseille-Q2068</strain>
    </source>
</reference>
<gene>
    <name evidence="2" type="ORF">H0S73_02990</name>
</gene>
<evidence type="ECO:0000313" key="2">
    <source>
        <dbReference type="EMBL" id="MBA1155092.1"/>
    </source>
</evidence>
<feature type="signal peptide" evidence="1">
    <location>
        <begin position="1"/>
        <end position="19"/>
    </location>
</feature>
<protein>
    <recommendedName>
        <fullName evidence="4">Lipoprotein</fullName>
    </recommendedName>
</protein>
<name>A0A838BK44_9HYPH</name>
<dbReference type="PROSITE" id="PS51257">
    <property type="entry name" value="PROKAR_LIPOPROTEIN"/>
    <property type="match status" value="1"/>
</dbReference>
<keyword evidence="3" id="KW-1185">Reference proteome</keyword>
<comment type="caution">
    <text evidence="2">The sequence shown here is derived from an EMBL/GenBank/DDBJ whole genome shotgun (WGS) entry which is preliminary data.</text>
</comment>
<evidence type="ECO:0000313" key="3">
    <source>
        <dbReference type="Proteomes" id="UP000572984"/>
    </source>
</evidence>
<dbReference type="RefSeq" id="WP_181050762.1">
    <property type="nucleotide sequence ID" value="NZ_JACDXJ010000001.1"/>
</dbReference>
<dbReference type="Proteomes" id="UP000572984">
    <property type="component" value="Unassembled WGS sequence"/>
</dbReference>